<evidence type="ECO:0000256" key="1">
    <source>
        <dbReference type="ARBA" id="ARBA00004141"/>
    </source>
</evidence>
<dbReference type="EMBL" id="JBEQCT010000001">
    <property type="protein sequence ID" value="MFM2484073.1"/>
    <property type="molecule type" value="Genomic_DNA"/>
</dbReference>
<proteinExistence type="inferred from homology"/>
<dbReference type="InterPro" id="IPR047218">
    <property type="entry name" value="YocR/YhdH-like"/>
</dbReference>
<keyword evidence="2 6" id="KW-0813">Transport</keyword>
<dbReference type="InterPro" id="IPR000175">
    <property type="entry name" value="Na/ntran_symport"/>
</dbReference>
<feature type="transmembrane region" description="Helical" evidence="7">
    <location>
        <begin position="225"/>
        <end position="249"/>
    </location>
</feature>
<feature type="transmembrane region" description="Helical" evidence="7">
    <location>
        <begin position="433"/>
        <end position="460"/>
    </location>
</feature>
<protein>
    <recommendedName>
        <fullName evidence="6">Transporter</fullName>
    </recommendedName>
</protein>
<organism evidence="8 9">
    <name type="scientific">Celerinatantimonas yamalensis</name>
    <dbReference type="NCBI Taxonomy" id="559956"/>
    <lineage>
        <taxon>Bacteria</taxon>
        <taxon>Pseudomonadati</taxon>
        <taxon>Pseudomonadota</taxon>
        <taxon>Gammaproteobacteria</taxon>
        <taxon>Celerinatantimonadaceae</taxon>
        <taxon>Celerinatantimonas</taxon>
    </lineage>
</organism>
<dbReference type="CDD" id="cd10336">
    <property type="entry name" value="SLC6sbd_Tyt1-Like"/>
    <property type="match status" value="1"/>
</dbReference>
<feature type="transmembrane region" description="Helical" evidence="7">
    <location>
        <begin position="154"/>
        <end position="173"/>
    </location>
</feature>
<feature type="transmembrane region" description="Helical" evidence="7">
    <location>
        <begin position="389"/>
        <end position="412"/>
    </location>
</feature>
<evidence type="ECO:0000313" key="8">
    <source>
        <dbReference type="EMBL" id="MFM2484073.1"/>
    </source>
</evidence>
<dbReference type="PANTHER" id="PTHR42948:SF1">
    <property type="entry name" value="TRANSPORTER"/>
    <property type="match status" value="1"/>
</dbReference>
<evidence type="ECO:0000256" key="7">
    <source>
        <dbReference type="SAM" id="Phobius"/>
    </source>
</evidence>
<feature type="transmembrane region" description="Helical" evidence="7">
    <location>
        <begin position="43"/>
        <end position="68"/>
    </location>
</feature>
<evidence type="ECO:0000313" key="9">
    <source>
        <dbReference type="Proteomes" id="UP001629953"/>
    </source>
</evidence>
<comment type="subcellular location">
    <subcellularLocation>
        <location evidence="1">Membrane</location>
        <topology evidence="1">Multi-pass membrane protein</topology>
    </subcellularLocation>
</comment>
<keyword evidence="4 7" id="KW-1133">Transmembrane helix</keyword>
<dbReference type="RefSeq" id="WP_408622213.1">
    <property type="nucleotide sequence ID" value="NZ_JBEQCT010000001.1"/>
</dbReference>
<dbReference type="PANTHER" id="PTHR42948">
    <property type="entry name" value="TRANSPORTER"/>
    <property type="match status" value="1"/>
</dbReference>
<dbReference type="NCBIfam" id="NF037979">
    <property type="entry name" value="Na_transp"/>
    <property type="match status" value="1"/>
</dbReference>
<keyword evidence="3 6" id="KW-0812">Transmembrane</keyword>
<sequence>MSTTTSVSSRWSSKLAFILAATGSAVGLGNLWKFPYIMGQNGGGAFVLVYLFCVLLVGIPVMMAEVYIGKEGRSSPAHAMGKVAREHNISSNWSYNGALGVLAGFLILSFYVVIAGWAVAYIYYSASGAITAANGQSAVIQHLFGSLVGSVDKLILFTTIIIGVSVYVLSHGVKQGLEIAIRYMMPALFILLVIVMLYSCATGDFHGAVQFMFYPDFSKLSFSGFLVALGHAFFTLSLSLGIMIMYGAYLPEGTSIAKTSIIVALADTVVALFAGLAIYPVVFAHGIAPGAGPGLLFKSLPIAFSNMPLGGFIATLFFVMVTFAALTSVLSLFEAPIAYFVERRGMTRISATILCGVLIWLLSLLSIFSLAGASWATFKTPLGNGFFDILDYVTANIMLPVCGLFTAIFVGWKLKVNKRTAKSFEMKVGFSQYIFCLRYITPAAITLVFLNAIGVLPWLLKYLEHSL</sequence>
<comment type="caution">
    <text evidence="8">The sequence shown here is derived from an EMBL/GenBank/DDBJ whole genome shotgun (WGS) entry which is preliminary data.</text>
</comment>
<dbReference type="InterPro" id="IPR037272">
    <property type="entry name" value="SNS_sf"/>
</dbReference>
<feature type="transmembrane region" description="Helical" evidence="7">
    <location>
        <begin position="185"/>
        <end position="205"/>
    </location>
</feature>
<evidence type="ECO:0000256" key="5">
    <source>
        <dbReference type="ARBA" id="ARBA00023136"/>
    </source>
</evidence>
<reference evidence="8 9" key="1">
    <citation type="journal article" date="2013" name="Int. J. Syst. Evol. Microbiol.">
        <title>Celerinatantimonas yamalensis sp. nov., a cold-adapted diazotrophic bacterium from a cold permafrost brine.</title>
        <authorList>
            <person name="Shcherbakova V."/>
            <person name="Chuvilskaya N."/>
            <person name="Rivkina E."/>
            <person name="Demidov N."/>
            <person name="Uchaeva V."/>
            <person name="Suetin S."/>
            <person name="Suzina N."/>
            <person name="Gilichinsky D."/>
        </authorList>
    </citation>
    <scope>NUCLEOTIDE SEQUENCE [LARGE SCALE GENOMIC DNA]</scope>
    <source>
        <strain evidence="8 9">C7</strain>
    </source>
</reference>
<dbReference type="PROSITE" id="PS00610">
    <property type="entry name" value="NA_NEUROTRAN_SYMP_1"/>
    <property type="match status" value="1"/>
</dbReference>
<accession>A0ABW9G408</accession>
<dbReference type="SUPFAM" id="SSF161070">
    <property type="entry name" value="SNF-like"/>
    <property type="match status" value="1"/>
</dbReference>
<dbReference type="PRINTS" id="PR00176">
    <property type="entry name" value="NANEUSMPORT"/>
</dbReference>
<feature type="transmembrane region" description="Helical" evidence="7">
    <location>
        <begin position="99"/>
        <end position="124"/>
    </location>
</feature>
<dbReference type="Pfam" id="PF00209">
    <property type="entry name" value="SNF"/>
    <property type="match status" value="2"/>
</dbReference>
<dbReference type="Proteomes" id="UP001629953">
    <property type="component" value="Unassembled WGS sequence"/>
</dbReference>
<keyword evidence="6" id="KW-0769">Symport</keyword>
<feature type="transmembrane region" description="Helical" evidence="7">
    <location>
        <begin position="261"/>
        <end position="288"/>
    </location>
</feature>
<feature type="transmembrane region" description="Helical" evidence="7">
    <location>
        <begin position="308"/>
        <end position="341"/>
    </location>
</feature>
<keyword evidence="5 7" id="KW-0472">Membrane</keyword>
<evidence type="ECO:0000256" key="2">
    <source>
        <dbReference type="ARBA" id="ARBA00022448"/>
    </source>
</evidence>
<evidence type="ECO:0000256" key="3">
    <source>
        <dbReference type="ARBA" id="ARBA00022692"/>
    </source>
</evidence>
<dbReference type="PROSITE" id="PS50267">
    <property type="entry name" value="NA_NEUROTRAN_SYMP_3"/>
    <property type="match status" value="1"/>
</dbReference>
<evidence type="ECO:0000256" key="4">
    <source>
        <dbReference type="ARBA" id="ARBA00022989"/>
    </source>
</evidence>
<gene>
    <name evidence="8" type="ORF">ABUE30_03175</name>
</gene>
<name>A0ABW9G408_9GAMM</name>
<feature type="transmembrane region" description="Helical" evidence="7">
    <location>
        <begin position="353"/>
        <end position="377"/>
    </location>
</feature>
<evidence type="ECO:0000256" key="6">
    <source>
        <dbReference type="RuleBase" id="RU003732"/>
    </source>
</evidence>
<comment type="similarity">
    <text evidence="6">Belongs to the sodium:neurotransmitter symporter (SNF) (TC 2.A.22) family.</text>
</comment>
<keyword evidence="9" id="KW-1185">Reference proteome</keyword>